<evidence type="ECO:0000256" key="3">
    <source>
        <dbReference type="ARBA" id="ARBA00023125"/>
    </source>
</evidence>
<feature type="domain" description="HTH lysR-type" evidence="5">
    <location>
        <begin position="1"/>
        <end position="58"/>
    </location>
</feature>
<evidence type="ECO:0000259" key="5">
    <source>
        <dbReference type="PROSITE" id="PS50931"/>
    </source>
</evidence>
<dbReference type="Proteomes" id="UP000823900">
    <property type="component" value="Unassembled WGS sequence"/>
</dbReference>
<keyword evidence="4" id="KW-0804">Transcription</keyword>
<evidence type="ECO:0000256" key="4">
    <source>
        <dbReference type="ARBA" id="ARBA00023163"/>
    </source>
</evidence>
<dbReference type="InterPro" id="IPR036388">
    <property type="entry name" value="WH-like_DNA-bd_sf"/>
</dbReference>
<dbReference type="InterPro" id="IPR036390">
    <property type="entry name" value="WH_DNA-bd_sf"/>
</dbReference>
<dbReference type="InterPro" id="IPR000847">
    <property type="entry name" value="LysR_HTH_N"/>
</dbReference>
<evidence type="ECO:0000256" key="2">
    <source>
        <dbReference type="ARBA" id="ARBA00023015"/>
    </source>
</evidence>
<dbReference type="SUPFAM" id="SSF46785">
    <property type="entry name" value="Winged helix' DNA-binding domain"/>
    <property type="match status" value="1"/>
</dbReference>
<gene>
    <name evidence="6" type="ORF">IAA07_10435</name>
</gene>
<comment type="similarity">
    <text evidence="1">Belongs to the LysR transcriptional regulatory family.</text>
</comment>
<dbReference type="EMBL" id="DWZA01000091">
    <property type="protein sequence ID" value="HJA71970.1"/>
    <property type="molecule type" value="Genomic_DNA"/>
</dbReference>
<dbReference type="Pfam" id="PF03466">
    <property type="entry name" value="LysR_substrate"/>
    <property type="match status" value="1"/>
</dbReference>
<evidence type="ECO:0000256" key="1">
    <source>
        <dbReference type="ARBA" id="ARBA00009437"/>
    </source>
</evidence>
<keyword evidence="2" id="KW-0805">Transcription regulation</keyword>
<reference evidence="6" key="2">
    <citation type="submission" date="2021-04" db="EMBL/GenBank/DDBJ databases">
        <authorList>
            <person name="Gilroy R."/>
        </authorList>
    </citation>
    <scope>NUCLEOTIDE SEQUENCE</scope>
    <source>
        <strain evidence="6">CHK178-16964</strain>
    </source>
</reference>
<dbReference type="GO" id="GO:0032993">
    <property type="term" value="C:protein-DNA complex"/>
    <property type="evidence" value="ECO:0007669"/>
    <property type="project" value="TreeGrafter"/>
</dbReference>
<name>A0A9D2HI27_9FIRM</name>
<dbReference type="PROSITE" id="PS50931">
    <property type="entry name" value="HTH_LYSR"/>
    <property type="match status" value="1"/>
</dbReference>
<dbReference type="SUPFAM" id="SSF53850">
    <property type="entry name" value="Periplasmic binding protein-like II"/>
    <property type="match status" value="1"/>
</dbReference>
<sequence length="301" mass="34983">MQLQHLKYFLQIAETGSMNRAAELLYVSQPSLSKMISGLEAELDIKIFERNNRGVALTEDGKKLYMYTKNIMKQFDLISKISSDEIPSVISVSAYPNLIPADLLNRYYNIYQGRNILFTLRESRISQIVEDVSGLSSEIGVLHINNAQSKEVHRLLDYHDLEFRLLAEDTWYAVVGKNNPLFYRESVNMRELLEYTVVRPPDDYFSTLTTYLIIDSVSLSEFQKTIYLNNGAAIISLMQETDIFTFSLWLSHQDYERYGLRVIPIENCEVTVEMGWIKRRKERLSSEAEIFVGLLEEHYKK</sequence>
<dbReference type="AlphaFoldDB" id="A0A9D2HI27"/>
<dbReference type="Pfam" id="PF00126">
    <property type="entry name" value="HTH_1"/>
    <property type="match status" value="1"/>
</dbReference>
<dbReference type="InterPro" id="IPR005119">
    <property type="entry name" value="LysR_subst-bd"/>
</dbReference>
<reference evidence="6" key="1">
    <citation type="journal article" date="2021" name="PeerJ">
        <title>Extensive microbial diversity within the chicken gut microbiome revealed by metagenomics and culture.</title>
        <authorList>
            <person name="Gilroy R."/>
            <person name="Ravi A."/>
            <person name="Getino M."/>
            <person name="Pursley I."/>
            <person name="Horton D.L."/>
            <person name="Alikhan N.F."/>
            <person name="Baker D."/>
            <person name="Gharbi K."/>
            <person name="Hall N."/>
            <person name="Watson M."/>
            <person name="Adriaenssens E.M."/>
            <person name="Foster-Nyarko E."/>
            <person name="Jarju S."/>
            <person name="Secka A."/>
            <person name="Antonio M."/>
            <person name="Oren A."/>
            <person name="Chaudhuri R.R."/>
            <person name="La Ragione R."/>
            <person name="Hildebrand F."/>
            <person name="Pallen M.J."/>
        </authorList>
    </citation>
    <scope>NUCLEOTIDE SEQUENCE</scope>
    <source>
        <strain evidence="6">CHK178-16964</strain>
    </source>
</reference>
<dbReference type="PANTHER" id="PTHR30346:SF0">
    <property type="entry name" value="HCA OPERON TRANSCRIPTIONAL ACTIVATOR HCAR"/>
    <property type="match status" value="1"/>
</dbReference>
<proteinExistence type="inferred from homology"/>
<comment type="caution">
    <text evidence="6">The sequence shown here is derived from an EMBL/GenBank/DDBJ whole genome shotgun (WGS) entry which is preliminary data.</text>
</comment>
<keyword evidence="3" id="KW-0238">DNA-binding</keyword>
<dbReference type="Gene3D" id="1.10.10.10">
    <property type="entry name" value="Winged helix-like DNA-binding domain superfamily/Winged helix DNA-binding domain"/>
    <property type="match status" value="1"/>
</dbReference>
<dbReference type="Gene3D" id="3.40.190.290">
    <property type="match status" value="1"/>
</dbReference>
<evidence type="ECO:0000313" key="7">
    <source>
        <dbReference type="Proteomes" id="UP000823900"/>
    </source>
</evidence>
<accession>A0A9D2HI27</accession>
<dbReference type="PRINTS" id="PR00039">
    <property type="entry name" value="HTHLYSR"/>
</dbReference>
<dbReference type="GO" id="GO:0003677">
    <property type="term" value="F:DNA binding"/>
    <property type="evidence" value="ECO:0007669"/>
    <property type="project" value="UniProtKB-KW"/>
</dbReference>
<dbReference type="CDD" id="cd05466">
    <property type="entry name" value="PBP2_LTTR_substrate"/>
    <property type="match status" value="1"/>
</dbReference>
<dbReference type="FunFam" id="1.10.10.10:FF:000001">
    <property type="entry name" value="LysR family transcriptional regulator"/>
    <property type="match status" value="1"/>
</dbReference>
<organism evidence="6 7">
    <name type="scientific">Candidatus Lachnoclostridium stercoravium</name>
    <dbReference type="NCBI Taxonomy" id="2838633"/>
    <lineage>
        <taxon>Bacteria</taxon>
        <taxon>Bacillati</taxon>
        <taxon>Bacillota</taxon>
        <taxon>Clostridia</taxon>
        <taxon>Lachnospirales</taxon>
        <taxon>Lachnospiraceae</taxon>
    </lineage>
</organism>
<evidence type="ECO:0000313" key="6">
    <source>
        <dbReference type="EMBL" id="HJA71970.1"/>
    </source>
</evidence>
<protein>
    <submittedName>
        <fullName evidence="6">LysR family transcriptional regulator</fullName>
    </submittedName>
</protein>
<dbReference type="GO" id="GO:0003700">
    <property type="term" value="F:DNA-binding transcription factor activity"/>
    <property type="evidence" value="ECO:0007669"/>
    <property type="project" value="InterPro"/>
</dbReference>
<dbReference type="PANTHER" id="PTHR30346">
    <property type="entry name" value="TRANSCRIPTIONAL DUAL REGULATOR HCAR-RELATED"/>
    <property type="match status" value="1"/>
</dbReference>